<comment type="subcellular location">
    <subcellularLocation>
        <location evidence="1 8">Cell membrane</location>
        <topology evidence="1 8">Multi-pass membrane protein</topology>
    </subcellularLocation>
</comment>
<reference evidence="10 11" key="1">
    <citation type="submission" date="2018-10" db="EMBL/GenBank/DDBJ databases">
        <title>Genomic Encyclopedia of Type Strains, Phase IV (KMG-IV): sequencing the most valuable type-strain genomes for metagenomic binning, comparative biology and taxonomic classification.</title>
        <authorList>
            <person name="Goeker M."/>
        </authorList>
    </citation>
    <scope>NUCLEOTIDE SEQUENCE [LARGE SCALE GENOMIC DNA]</scope>
    <source>
        <strain evidence="10 11">DSM 25586</strain>
    </source>
</reference>
<feature type="transmembrane region" description="Helical" evidence="8">
    <location>
        <begin position="147"/>
        <end position="168"/>
    </location>
</feature>
<keyword evidence="7 8" id="KW-0472">Membrane</keyword>
<feature type="transmembrane region" description="Helical" evidence="8">
    <location>
        <begin position="7"/>
        <end position="27"/>
    </location>
</feature>
<protein>
    <submittedName>
        <fullName evidence="10">ABC-type spermidine/putrescine transport system permease subunit I</fullName>
    </submittedName>
</protein>
<feature type="domain" description="ABC transmembrane type-1" evidence="9">
    <location>
        <begin position="59"/>
        <end position="266"/>
    </location>
</feature>
<gene>
    <name evidence="10" type="ORF">C8D78_1911</name>
</gene>
<evidence type="ECO:0000256" key="1">
    <source>
        <dbReference type="ARBA" id="ARBA00004651"/>
    </source>
</evidence>
<evidence type="ECO:0000256" key="2">
    <source>
        <dbReference type="ARBA" id="ARBA00007069"/>
    </source>
</evidence>
<keyword evidence="4" id="KW-1003">Cell membrane</keyword>
<evidence type="ECO:0000313" key="11">
    <source>
        <dbReference type="Proteomes" id="UP000276055"/>
    </source>
</evidence>
<accession>A0A495EU49</accession>
<dbReference type="PANTHER" id="PTHR42929">
    <property type="entry name" value="INNER MEMBRANE ABC TRANSPORTER PERMEASE PROTEIN YDCU-RELATED-RELATED"/>
    <property type="match status" value="1"/>
</dbReference>
<comment type="similarity">
    <text evidence="2">Belongs to the binding-protein-dependent transport system permease family. CysTW subfamily.</text>
</comment>
<evidence type="ECO:0000256" key="3">
    <source>
        <dbReference type="ARBA" id="ARBA00022448"/>
    </source>
</evidence>
<feature type="transmembrane region" description="Helical" evidence="8">
    <location>
        <begin position="96"/>
        <end position="118"/>
    </location>
</feature>
<keyword evidence="6 8" id="KW-1133">Transmembrane helix</keyword>
<dbReference type="Proteomes" id="UP000276055">
    <property type="component" value="Unassembled WGS sequence"/>
</dbReference>
<evidence type="ECO:0000313" key="10">
    <source>
        <dbReference type="EMBL" id="RKR20099.1"/>
    </source>
</evidence>
<dbReference type="PROSITE" id="PS50928">
    <property type="entry name" value="ABC_TM1"/>
    <property type="match status" value="1"/>
</dbReference>
<dbReference type="SUPFAM" id="SSF161098">
    <property type="entry name" value="MetI-like"/>
    <property type="match status" value="1"/>
</dbReference>
<dbReference type="InterPro" id="IPR035906">
    <property type="entry name" value="MetI-like_sf"/>
</dbReference>
<dbReference type="OrthoDB" id="9808619at2"/>
<dbReference type="Gene3D" id="1.10.3720.10">
    <property type="entry name" value="MetI-like"/>
    <property type="match status" value="1"/>
</dbReference>
<organism evidence="10 11">
    <name type="scientific">Arthrobacter oryzae</name>
    <dbReference type="NCBI Taxonomy" id="409290"/>
    <lineage>
        <taxon>Bacteria</taxon>
        <taxon>Bacillati</taxon>
        <taxon>Actinomycetota</taxon>
        <taxon>Actinomycetes</taxon>
        <taxon>Micrococcales</taxon>
        <taxon>Micrococcaceae</taxon>
        <taxon>Arthrobacter</taxon>
    </lineage>
</organism>
<dbReference type="AlphaFoldDB" id="A0A495EU49"/>
<evidence type="ECO:0000256" key="6">
    <source>
        <dbReference type="ARBA" id="ARBA00022989"/>
    </source>
</evidence>
<dbReference type="Pfam" id="PF00528">
    <property type="entry name" value="BPD_transp_1"/>
    <property type="match status" value="1"/>
</dbReference>
<sequence>MIPALPAGLLLTGFFLVPIGFIIFYSFGYKPGLLSSIGVDRLSLDRYGEALNDTFLLTFGNTLQIALLGTALCLFIAYPFAYWLSHHVASRYRSTLLAVVLVPLWTNFLLRTIGWQIILSGDGWLSKALMSAGIIHQPLNILFTRDAVEIGVVYNYLIFMILPLYVVLERMDPSLRQASRDLGAGRLRTFLQVTFPLSMPGVVAGCLLVFVPLCGDYITASILGGASANMAGQLVAAQFLMAQNWALGSATAVVLIIAIIMTVLAAGAGLAIVTAVLRAHRSVTLPGAVN</sequence>
<evidence type="ECO:0000256" key="7">
    <source>
        <dbReference type="ARBA" id="ARBA00023136"/>
    </source>
</evidence>
<dbReference type="EMBL" id="RBIR01000003">
    <property type="protein sequence ID" value="RKR20099.1"/>
    <property type="molecule type" value="Genomic_DNA"/>
</dbReference>
<feature type="transmembrane region" description="Helical" evidence="8">
    <location>
        <begin position="189"/>
        <end position="211"/>
    </location>
</feature>
<name>A0A495EU49_9MICC</name>
<evidence type="ECO:0000256" key="5">
    <source>
        <dbReference type="ARBA" id="ARBA00022692"/>
    </source>
</evidence>
<dbReference type="CDD" id="cd06261">
    <property type="entry name" value="TM_PBP2"/>
    <property type="match status" value="1"/>
</dbReference>
<feature type="transmembrane region" description="Helical" evidence="8">
    <location>
        <begin position="252"/>
        <end position="277"/>
    </location>
</feature>
<keyword evidence="5 8" id="KW-0812">Transmembrane</keyword>
<feature type="transmembrane region" description="Helical" evidence="8">
    <location>
        <begin position="63"/>
        <end position="84"/>
    </location>
</feature>
<dbReference type="GO" id="GO:0055085">
    <property type="term" value="P:transmembrane transport"/>
    <property type="evidence" value="ECO:0007669"/>
    <property type="project" value="InterPro"/>
</dbReference>
<dbReference type="PANTHER" id="PTHR42929:SF1">
    <property type="entry name" value="INNER MEMBRANE ABC TRANSPORTER PERMEASE PROTEIN YDCU-RELATED"/>
    <property type="match status" value="1"/>
</dbReference>
<keyword evidence="3 8" id="KW-0813">Transport</keyword>
<evidence type="ECO:0000259" key="9">
    <source>
        <dbReference type="PROSITE" id="PS50928"/>
    </source>
</evidence>
<proteinExistence type="inferred from homology"/>
<evidence type="ECO:0000256" key="4">
    <source>
        <dbReference type="ARBA" id="ARBA00022475"/>
    </source>
</evidence>
<evidence type="ECO:0000256" key="8">
    <source>
        <dbReference type="RuleBase" id="RU363032"/>
    </source>
</evidence>
<comment type="caution">
    <text evidence="10">The sequence shown here is derived from an EMBL/GenBank/DDBJ whole genome shotgun (WGS) entry which is preliminary data.</text>
</comment>
<dbReference type="GO" id="GO:0005886">
    <property type="term" value="C:plasma membrane"/>
    <property type="evidence" value="ECO:0007669"/>
    <property type="project" value="UniProtKB-SubCell"/>
</dbReference>
<dbReference type="InterPro" id="IPR000515">
    <property type="entry name" value="MetI-like"/>
</dbReference>
<dbReference type="RefSeq" id="WP_120952845.1">
    <property type="nucleotide sequence ID" value="NZ_RBIR01000003.1"/>
</dbReference>